<dbReference type="GO" id="GO:0006950">
    <property type="term" value="P:response to stress"/>
    <property type="evidence" value="ECO:0007669"/>
    <property type="project" value="UniProtKB-ARBA"/>
</dbReference>
<feature type="transmembrane region" description="Helical" evidence="7">
    <location>
        <begin position="138"/>
        <end position="162"/>
    </location>
</feature>
<evidence type="ECO:0000256" key="8">
    <source>
        <dbReference type="SAM" id="MobiDB-lite"/>
    </source>
</evidence>
<feature type="region of interest" description="Disordered" evidence="8">
    <location>
        <begin position="228"/>
        <end position="264"/>
    </location>
</feature>
<evidence type="ECO:0000256" key="3">
    <source>
        <dbReference type="ARBA" id="ARBA00022692"/>
    </source>
</evidence>
<dbReference type="GO" id="GO:0005789">
    <property type="term" value="C:endoplasmic reticulum membrane"/>
    <property type="evidence" value="ECO:0007669"/>
    <property type="project" value="UniProtKB-SubCell"/>
</dbReference>
<evidence type="ECO:0000256" key="7">
    <source>
        <dbReference type="RuleBase" id="RU363059"/>
    </source>
</evidence>
<keyword evidence="10" id="KW-1185">Reference proteome</keyword>
<comment type="similarity">
    <text evidence="2 7">Belongs to the derlin family.</text>
</comment>
<evidence type="ECO:0000313" key="10">
    <source>
        <dbReference type="Proteomes" id="UP000812966"/>
    </source>
</evidence>
<evidence type="ECO:0000256" key="5">
    <source>
        <dbReference type="ARBA" id="ARBA00022989"/>
    </source>
</evidence>
<dbReference type="OrthoDB" id="1716531at2759"/>
<dbReference type="EMBL" id="JABELV010000251">
    <property type="protein sequence ID" value="KAG7527637.1"/>
    <property type="molecule type" value="Genomic_DNA"/>
</dbReference>
<feature type="transmembrane region" description="Helical" evidence="7">
    <location>
        <begin position="14"/>
        <end position="31"/>
    </location>
</feature>
<keyword evidence="6 7" id="KW-0472">Membrane</keyword>
<dbReference type="SUPFAM" id="SSF144091">
    <property type="entry name" value="Rhomboid-like"/>
    <property type="match status" value="1"/>
</dbReference>
<evidence type="ECO:0000256" key="4">
    <source>
        <dbReference type="ARBA" id="ARBA00022824"/>
    </source>
</evidence>
<name>A0A8K0JET9_9TREE</name>
<feature type="transmembrane region" description="Helical" evidence="7">
    <location>
        <begin position="52"/>
        <end position="76"/>
    </location>
</feature>
<protein>
    <recommendedName>
        <fullName evidence="7">Derlin</fullName>
    </recommendedName>
</protein>
<feature type="transmembrane region" description="Helical" evidence="7">
    <location>
        <begin position="96"/>
        <end position="118"/>
    </location>
</feature>
<feature type="transmembrane region" description="Helical" evidence="7">
    <location>
        <begin position="168"/>
        <end position="189"/>
    </location>
</feature>
<dbReference type="AlphaFoldDB" id="A0A8K0JET9"/>
<keyword evidence="5 7" id="KW-1133">Transmembrane helix</keyword>
<keyword evidence="4 7" id="KW-0256">Endoplasmic reticulum</keyword>
<sequence length="264" mass="29687">MADLQGLIHNVPPVTRFFLISIVLFTGPVLLQQLSPGSIYLSWPHIRQEWEVWRLWSSFFFVGGGFPALYDFFLIYRNGSSLEKETFLNRTGEYAWANLMVACIILVFNIPFNIPFLFRPLLHAQNYLWCRANPTMSISLFGLLNIPVPYYPIAMIVLDLILGGPPKGIAGLVGMLAGHTWWFLSTYLPTHPSAKIKRRNPLQAPRRFLNLFPSGQTDRIYGRGFEAARGRGSTAGGRTSATSEGRTTSHNWGRSGQRLGGEPL</sequence>
<evidence type="ECO:0000256" key="2">
    <source>
        <dbReference type="ARBA" id="ARBA00008917"/>
    </source>
</evidence>
<keyword evidence="3 7" id="KW-0812">Transmembrane</keyword>
<reference evidence="9" key="1">
    <citation type="submission" date="2020-04" db="EMBL/GenBank/DDBJ databases">
        <title>Analysis of mating type loci in Filobasidium floriforme.</title>
        <authorList>
            <person name="Nowrousian M."/>
        </authorList>
    </citation>
    <scope>NUCLEOTIDE SEQUENCE</scope>
    <source>
        <strain evidence="9">CBS 6242</strain>
    </source>
</reference>
<dbReference type="Pfam" id="PF04511">
    <property type="entry name" value="DER1"/>
    <property type="match status" value="1"/>
</dbReference>
<evidence type="ECO:0000256" key="1">
    <source>
        <dbReference type="ARBA" id="ARBA00004477"/>
    </source>
</evidence>
<comment type="function">
    <text evidence="7">May be involved in the degradation of misfolded endoplasmic reticulum (ER) luminal proteins.</text>
</comment>
<dbReference type="Proteomes" id="UP000812966">
    <property type="component" value="Unassembled WGS sequence"/>
</dbReference>
<dbReference type="InterPro" id="IPR007599">
    <property type="entry name" value="DER1"/>
</dbReference>
<gene>
    <name evidence="9" type="ORF">FFLO_06732</name>
</gene>
<proteinExistence type="inferred from homology"/>
<comment type="subcellular location">
    <subcellularLocation>
        <location evidence="1 7">Endoplasmic reticulum membrane</location>
        <topology evidence="1 7">Multi-pass membrane protein</topology>
    </subcellularLocation>
</comment>
<feature type="compositionally biased region" description="Low complexity" evidence="8">
    <location>
        <begin position="230"/>
        <end position="243"/>
    </location>
</feature>
<accession>A0A8K0JET9</accession>
<comment type="caution">
    <text evidence="9">The sequence shown here is derived from an EMBL/GenBank/DDBJ whole genome shotgun (WGS) entry which is preliminary data.</text>
</comment>
<dbReference type="InterPro" id="IPR035952">
    <property type="entry name" value="Rhomboid-like_sf"/>
</dbReference>
<dbReference type="PANTHER" id="PTHR11009">
    <property type="entry name" value="DER1-LIKE PROTEIN, DERLIN"/>
    <property type="match status" value="1"/>
</dbReference>
<evidence type="ECO:0000256" key="6">
    <source>
        <dbReference type="ARBA" id="ARBA00023136"/>
    </source>
</evidence>
<evidence type="ECO:0000313" key="9">
    <source>
        <dbReference type="EMBL" id="KAG7527637.1"/>
    </source>
</evidence>
<feature type="compositionally biased region" description="Polar residues" evidence="8">
    <location>
        <begin position="244"/>
        <end position="254"/>
    </location>
</feature>
<organism evidence="9 10">
    <name type="scientific">Filobasidium floriforme</name>
    <dbReference type="NCBI Taxonomy" id="5210"/>
    <lineage>
        <taxon>Eukaryota</taxon>
        <taxon>Fungi</taxon>
        <taxon>Dikarya</taxon>
        <taxon>Basidiomycota</taxon>
        <taxon>Agaricomycotina</taxon>
        <taxon>Tremellomycetes</taxon>
        <taxon>Filobasidiales</taxon>
        <taxon>Filobasidiaceae</taxon>
        <taxon>Filobasidium</taxon>
    </lineage>
</organism>